<evidence type="ECO:0000313" key="1">
    <source>
        <dbReference type="EMBL" id="MED6139426.1"/>
    </source>
</evidence>
<dbReference type="InterPro" id="IPR046960">
    <property type="entry name" value="PPR_At4g14850-like_plant"/>
</dbReference>
<dbReference type="EMBL" id="JASCZI010061748">
    <property type="protein sequence ID" value="MED6139426.1"/>
    <property type="molecule type" value="Genomic_DNA"/>
</dbReference>
<accession>A0ABU6SSN1</accession>
<sequence>MILTYAQLELGSDLSMQLFQELRRTTSLQIQGATVVAVLKSCENKPDLTAGQQIHSLIVKSSLSHLTLVSNALVHMSSKCKQVGDAHKAFLDIVHKDDSSWSSIIGTYKQK</sequence>
<dbReference type="PANTHER" id="PTHR47926">
    <property type="entry name" value="PENTATRICOPEPTIDE REPEAT-CONTAINING PROTEIN"/>
    <property type="match status" value="1"/>
</dbReference>
<comment type="caution">
    <text evidence="1">The sequence shown here is derived from an EMBL/GenBank/DDBJ whole genome shotgun (WGS) entry which is preliminary data.</text>
</comment>
<dbReference type="InterPro" id="IPR011990">
    <property type="entry name" value="TPR-like_helical_dom_sf"/>
</dbReference>
<dbReference type="Proteomes" id="UP001341840">
    <property type="component" value="Unassembled WGS sequence"/>
</dbReference>
<dbReference type="Gene3D" id="1.25.40.10">
    <property type="entry name" value="Tetratricopeptide repeat domain"/>
    <property type="match status" value="1"/>
</dbReference>
<gene>
    <name evidence="1" type="ORF">PIB30_083709</name>
</gene>
<proteinExistence type="predicted"/>
<keyword evidence="2" id="KW-1185">Reference proteome</keyword>
<name>A0ABU6SSN1_9FABA</name>
<evidence type="ECO:0000313" key="2">
    <source>
        <dbReference type="Proteomes" id="UP001341840"/>
    </source>
</evidence>
<organism evidence="1 2">
    <name type="scientific">Stylosanthes scabra</name>
    <dbReference type="NCBI Taxonomy" id="79078"/>
    <lineage>
        <taxon>Eukaryota</taxon>
        <taxon>Viridiplantae</taxon>
        <taxon>Streptophyta</taxon>
        <taxon>Embryophyta</taxon>
        <taxon>Tracheophyta</taxon>
        <taxon>Spermatophyta</taxon>
        <taxon>Magnoliopsida</taxon>
        <taxon>eudicotyledons</taxon>
        <taxon>Gunneridae</taxon>
        <taxon>Pentapetalae</taxon>
        <taxon>rosids</taxon>
        <taxon>fabids</taxon>
        <taxon>Fabales</taxon>
        <taxon>Fabaceae</taxon>
        <taxon>Papilionoideae</taxon>
        <taxon>50 kb inversion clade</taxon>
        <taxon>dalbergioids sensu lato</taxon>
        <taxon>Dalbergieae</taxon>
        <taxon>Pterocarpus clade</taxon>
        <taxon>Stylosanthes</taxon>
    </lineage>
</organism>
<protein>
    <submittedName>
        <fullName evidence="1">Uncharacterized protein</fullName>
    </submittedName>
</protein>
<reference evidence="1 2" key="1">
    <citation type="journal article" date="2023" name="Plants (Basel)">
        <title>Bridging the Gap: Combining Genomics and Transcriptomics Approaches to Understand Stylosanthes scabra, an Orphan Legume from the Brazilian Caatinga.</title>
        <authorList>
            <person name="Ferreira-Neto J.R.C."/>
            <person name="da Silva M.D."/>
            <person name="Binneck E."/>
            <person name="de Melo N.F."/>
            <person name="da Silva R.H."/>
            <person name="de Melo A.L.T.M."/>
            <person name="Pandolfi V."/>
            <person name="Bustamante F.O."/>
            <person name="Brasileiro-Vidal A.C."/>
            <person name="Benko-Iseppon A.M."/>
        </authorList>
    </citation>
    <scope>NUCLEOTIDE SEQUENCE [LARGE SCALE GENOMIC DNA]</scope>
    <source>
        <tissue evidence="1">Leaves</tissue>
    </source>
</reference>